<dbReference type="InterPro" id="IPR053924">
    <property type="entry name" value="RecX_HTH_2nd"/>
</dbReference>
<proteinExistence type="inferred from homology"/>
<dbReference type="GO" id="GO:0006282">
    <property type="term" value="P:regulation of DNA repair"/>
    <property type="evidence" value="ECO:0007669"/>
    <property type="project" value="UniProtKB-UniRule"/>
</dbReference>
<comment type="similarity">
    <text evidence="2 5">Belongs to the RecX family.</text>
</comment>
<evidence type="ECO:0000259" key="9">
    <source>
        <dbReference type="Pfam" id="PF21982"/>
    </source>
</evidence>
<comment type="subcellular location">
    <subcellularLocation>
        <location evidence="1 5">Cytoplasm</location>
    </subcellularLocation>
</comment>
<name>I5AVZ2_EUBC6</name>
<sequence length="171" mass="19658">MKEWKIEGKEEHPVETPEGEAGKAAVRAMKILLYKQRSEQELRQKLQEEGFEADAIDLAVGYCASFGYVNDRKYAENYLLSYRNRKSARVIRSELGQRGVASAVIDEAFEEHPYEETEIADELVRKKAGVPHRLDDRELRRTYAYLARKGFSSSVIWGAIHRYQEEAAGED</sequence>
<feature type="compositionally biased region" description="Basic and acidic residues" evidence="6">
    <location>
        <begin position="1"/>
        <end position="15"/>
    </location>
</feature>
<accession>I5AVZ2</accession>
<evidence type="ECO:0000259" key="8">
    <source>
        <dbReference type="Pfam" id="PF21981"/>
    </source>
</evidence>
<feature type="domain" description="RecX third three-helical" evidence="8">
    <location>
        <begin position="115"/>
        <end position="160"/>
    </location>
</feature>
<keyword evidence="4 5" id="KW-0963">Cytoplasm</keyword>
<evidence type="ECO:0000256" key="4">
    <source>
        <dbReference type="ARBA" id="ARBA00022490"/>
    </source>
</evidence>
<feature type="region of interest" description="Disordered" evidence="6">
    <location>
        <begin position="1"/>
        <end position="20"/>
    </location>
</feature>
<dbReference type="Gene3D" id="1.10.10.10">
    <property type="entry name" value="Winged helix-like DNA-binding domain superfamily/Winged helix DNA-binding domain"/>
    <property type="match status" value="3"/>
</dbReference>
<evidence type="ECO:0000256" key="2">
    <source>
        <dbReference type="ARBA" id="ARBA00009695"/>
    </source>
</evidence>
<evidence type="ECO:0000313" key="10">
    <source>
        <dbReference type="EMBL" id="EIM57965.1"/>
    </source>
</evidence>
<comment type="function">
    <text evidence="5">Modulates RecA activity.</text>
</comment>
<evidence type="ECO:0000313" key="11">
    <source>
        <dbReference type="Proteomes" id="UP000005753"/>
    </source>
</evidence>
<dbReference type="InterPro" id="IPR053925">
    <property type="entry name" value="RecX_HTH_3rd"/>
</dbReference>
<dbReference type="InterPro" id="IPR003783">
    <property type="entry name" value="Regulatory_RecX"/>
</dbReference>
<evidence type="ECO:0000256" key="5">
    <source>
        <dbReference type="HAMAP-Rule" id="MF_01114"/>
    </source>
</evidence>
<dbReference type="GO" id="GO:0005737">
    <property type="term" value="C:cytoplasm"/>
    <property type="evidence" value="ECO:0007669"/>
    <property type="project" value="UniProtKB-SubCell"/>
</dbReference>
<dbReference type="Proteomes" id="UP000005753">
    <property type="component" value="Chromosome"/>
</dbReference>
<organism evidence="10 11">
    <name type="scientific">Eubacterium cellulosolvens (strain ATCC 43171 / JCM 9499 / 6)</name>
    <name type="common">Cillobacterium cellulosolvens</name>
    <dbReference type="NCBI Taxonomy" id="633697"/>
    <lineage>
        <taxon>Bacteria</taxon>
        <taxon>Bacillati</taxon>
        <taxon>Bacillota</taxon>
        <taxon>Clostridia</taxon>
        <taxon>Eubacteriales</taxon>
        <taxon>Eubacteriaceae</taxon>
        <taxon>Eubacterium</taxon>
    </lineage>
</organism>
<dbReference type="STRING" id="633697.EubceDRAFT1_2205"/>
<keyword evidence="11" id="KW-1185">Reference proteome</keyword>
<dbReference type="OrthoDB" id="9804967at2"/>
<evidence type="ECO:0000259" key="7">
    <source>
        <dbReference type="Pfam" id="PF02631"/>
    </source>
</evidence>
<feature type="domain" description="RecX first three-helical" evidence="9">
    <location>
        <begin position="27"/>
        <end position="63"/>
    </location>
</feature>
<dbReference type="InterPro" id="IPR053926">
    <property type="entry name" value="RecX_HTH_1st"/>
</dbReference>
<dbReference type="HAMAP" id="MF_01114">
    <property type="entry name" value="RecX"/>
    <property type="match status" value="1"/>
</dbReference>
<evidence type="ECO:0000256" key="6">
    <source>
        <dbReference type="SAM" id="MobiDB-lite"/>
    </source>
</evidence>
<feature type="domain" description="RecX second three-helical" evidence="7">
    <location>
        <begin position="70"/>
        <end position="108"/>
    </location>
</feature>
<dbReference type="Pfam" id="PF21981">
    <property type="entry name" value="RecX_HTH3"/>
    <property type="match status" value="1"/>
</dbReference>
<dbReference type="PANTHER" id="PTHR33602">
    <property type="entry name" value="REGULATORY PROTEIN RECX FAMILY PROTEIN"/>
    <property type="match status" value="1"/>
</dbReference>
<dbReference type="eggNOG" id="COG2137">
    <property type="taxonomic scope" value="Bacteria"/>
</dbReference>
<protein>
    <recommendedName>
        <fullName evidence="3 5">Regulatory protein RecX</fullName>
    </recommendedName>
</protein>
<dbReference type="HOGENOM" id="CLU_066607_4_2_9"/>
<dbReference type="AlphaFoldDB" id="I5AVZ2"/>
<dbReference type="PANTHER" id="PTHR33602:SF1">
    <property type="entry name" value="REGULATORY PROTEIN RECX FAMILY PROTEIN"/>
    <property type="match status" value="1"/>
</dbReference>
<dbReference type="Pfam" id="PF21982">
    <property type="entry name" value="RecX_HTH1"/>
    <property type="match status" value="1"/>
</dbReference>
<dbReference type="EMBL" id="CM001487">
    <property type="protein sequence ID" value="EIM57965.1"/>
    <property type="molecule type" value="Genomic_DNA"/>
</dbReference>
<dbReference type="Pfam" id="PF02631">
    <property type="entry name" value="RecX_HTH2"/>
    <property type="match status" value="1"/>
</dbReference>
<reference evidence="10 11" key="1">
    <citation type="submission" date="2010-08" db="EMBL/GenBank/DDBJ databases">
        <authorList>
            <consortium name="US DOE Joint Genome Institute (JGI-PGF)"/>
            <person name="Lucas S."/>
            <person name="Copeland A."/>
            <person name="Lapidus A."/>
            <person name="Cheng J.-F."/>
            <person name="Bruce D."/>
            <person name="Goodwin L."/>
            <person name="Pitluck S."/>
            <person name="Land M.L."/>
            <person name="Hauser L."/>
            <person name="Chang Y.-J."/>
            <person name="Anderson I.J."/>
            <person name="Johnson E."/>
            <person name="Mulhopadhyay B."/>
            <person name="Kyrpides N."/>
            <person name="Woyke T.J."/>
        </authorList>
    </citation>
    <scope>NUCLEOTIDE SEQUENCE [LARGE SCALE GENOMIC DNA]</scope>
    <source>
        <strain evidence="10 11">6</strain>
    </source>
</reference>
<dbReference type="InterPro" id="IPR036388">
    <property type="entry name" value="WH-like_DNA-bd_sf"/>
</dbReference>
<gene>
    <name evidence="5" type="primary">recX</name>
    <name evidence="10" type="ORF">EubceDRAFT1_2205</name>
</gene>
<reference evidence="10 11" key="2">
    <citation type="submission" date="2012-02" db="EMBL/GenBank/DDBJ databases">
        <title>Improved High-Quality Draft sequence of Eubacterium cellulosolvens 6.</title>
        <authorList>
            <consortium name="US DOE Joint Genome Institute"/>
            <person name="Lucas S."/>
            <person name="Han J."/>
            <person name="Lapidus A."/>
            <person name="Cheng J.-F."/>
            <person name="Goodwin L."/>
            <person name="Pitluck S."/>
            <person name="Peters L."/>
            <person name="Mikhailova N."/>
            <person name="Gu W."/>
            <person name="Detter J.C."/>
            <person name="Han C."/>
            <person name="Tapia R."/>
            <person name="Land M."/>
            <person name="Hauser L."/>
            <person name="Kyrpides N."/>
            <person name="Ivanova N."/>
            <person name="Pagani I."/>
            <person name="Johnson E."/>
            <person name="Mukhopadhyay B."/>
            <person name="Anderson I."/>
            <person name="Woyke T."/>
        </authorList>
    </citation>
    <scope>NUCLEOTIDE SEQUENCE [LARGE SCALE GENOMIC DNA]</scope>
    <source>
        <strain evidence="10 11">6</strain>
    </source>
</reference>
<evidence type="ECO:0000256" key="3">
    <source>
        <dbReference type="ARBA" id="ARBA00018111"/>
    </source>
</evidence>
<evidence type="ECO:0000256" key="1">
    <source>
        <dbReference type="ARBA" id="ARBA00004496"/>
    </source>
</evidence>